<dbReference type="GO" id="GO:0005525">
    <property type="term" value="F:GTP binding"/>
    <property type="evidence" value="ECO:0007669"/>
    <property type="project" value="UniProtKB-KW"/>
</dbReference>
<evidence type="ECO:0000256" key="1">
    <source>
        <dbReference type="ARBA" id="ARBA00004123"/>
    </source>
</evidence>
<dbReference type="Proteomes" id="UP000039865">
    <property type="component" value="Unassembled WGS sequence"/>
</dbReference>
<dbReference type="InterPro" id="IPR014813">
    <property type="entry name" value="Gnl3_N_dom"/>
</dbReference>
<evidence type="ECO:0000256" key="2">
    <source>
        <dbReference type="ARBA" id="ARBA00022741"/>
    </source>
</evidence>
<accession>A0A078AF69</accession>
<dbReference type="InParanoid" id="A0A078AF69"/>
<keyword evidence="9" id="KW-1185">Reference proteome</keyword>
<name>A0A078AF69_STYLE</name>
<proteinExistence type="predicted"/>
<sequence length="424" mass="49126">MPKIRKRTTRRVTLKKKYSIQKSAKDTKRKIKKEAKKMQKRGILHKNTKKEVVIPNSYPYKEELMNEAEKKMQEEKDIKAHQKALEKANAQLPKGETHFAQVIKGNVKKQEEEKLQDGLTHQEIAEAERLIDPQASKVNNVYQYKKGYAKEVRKLVEQSDIVIEMLDARDPEGSRNHDLEKECQELNKKVVLVINKIDLVSDQNAQQWQKKLSKSHECILFKAPKKRQSQDEDEEMKDEEQEDEIIGLADIIKILKTHSKKVCVKEKLKDYILVGVIGQPNTGKSTLIRVLRKERAPDALKDGQKPNPKEIRLHKNIAILSTKGLVFPDPEQYEKYILRQAIKIEEIKDPIQPIQHLINKVEKQELLRHFRIADFKDVNELLGHIAKKKGHLQAGGKANMDQAARAIIREFLHGKIKYSSNPKQ</sequence>
<dbReference type="EMBL" id="CCKQ01009378">
    <property type="protein sequence ID" value="CDW80860.1"/>
    <property type="molecule type" value="Genomic_DNA"/>
</dbReference>
<evidence type="ECO:0000256" key="4">
    <source>
        <dbReference type="ARBA" id="ARBA00023242"/>
    </source>
</evidence>
<evidence type="ECO:0000313" key="8">
    <source>
        <dbReference type="EMBL" id="CDW80860.1"/>
    </source>
</evidence>
<feature type="domain" description="G" evidence="6">
    <location>
        <begin position="274"/>
        <end position="359"/>
    </location>
</feature>
<dbReference type="Gene3D" id="1.10.1580.10">
    <property type="match status" value="1"/>
</dbReference>
<dbReference type="Gene3D" id="3.40.50.300">
    <property type="entry name" value="P-loop containing nucleotide triphosphate hydrolases"/>
    <property type="match status" value="1"/>
</dbReference>
<feature type="region of interest" description="Disordered" evidence="5">
    <location>
        <begin position="1"/>
        <end position="39"/>
    </location>
</feature>
<feature type="domain" description="Guanine nucleotide-binding protein-like 3 N-terminal" evidence="7">
    <location>
        <begin position="14"/>
        <end position="91"/>
    </location>
</feature>
<protein>
    <submittedName>
        <fullName evidence="8">Gtp-binding protein</fullName>
    </submittedName>
</protein>
<organism evidence="8 9">
    <name type="scientific">Stylonychia lemnae</name>
    <name type="common">Ciliate</name>
    <dbReference type="NCBI Taxonomy" id="5949"/>
    <lineage>
        <taxon>Eukaryota</taxon>
        <taxon>Sar</taxon>
        <taxon>Alveolata</taxon>
        <taxon>Ciliophora</taxon>
        <taxon>Intramacronucleata</taxon>
        <taxon>Spirotrichea</taxon>
        <taxon>Stichotrichia</taxon>
        <taxon>Sporadotrichida</taxon>
        <taxon>Oxytrichidae</taxon>
        <taxon>Stylonychinae</taxon>
        <taxon>Stylonychia</taxon>
    </lineage>
</organism>
<feature type="compositionally biased region" description="Basic residues" evidence="5">
    <location>
        <begin position="1"/>
        <end position="19"/>
    </location>
</feature>
<evidence type="ECO:0000256" key="3">
    <source>
        <dbReference type="ARBA" id="ARBA00023134"/>
    </source>
</evidence>
<dbReference type="InterPro" id="IPR050755">
    <property type="entry name" value="TRAFAC_YlqF/YawG_RiboMat"/>
</dbReference>
<dbReference type="InterPro" id="IPR023179">
    <property type="entry name" value="GTP-bd_ortho_bundle_sf"/>
</dbReference>
<keyword evidence="2" id="KW-0547">Nucleotide-binding</keyword>
<dbReference type="GO" id="GO:0005730">
    <property type="term" value="C:nucleolus"/>
    <property type="evidence" value="ECO:0007669"/>
    <property type="project" value="UniProtKB-ARBA"/>
</dbReference>
<dbReference type="AlphaFoldDB" id="A0A078AF69"/>
<keyword evidence="3" id="KW-0342">GTP-binding</keyword>
<dbReference type="Pfam" id="PF08701">
    <property type="entry name" value="GN3L_Grn1"/>
    <property type="match status" value="1"/>
</dbReference>
<dbReference type="OMA" id="KLCPARM"/>
<dbReference type="Pfam" id="PF01926">
    <property type="entry name" value="MMR_HSR1"/>
    <property type="match status" value="1"/>
</dbReference>
<keyword evidence="4" id="KW-0539">Nucleus</keyword>
<evidence type="ECO:0000256" key="5">
    <source>
        <dbReference type="SAM" id="MobiDB-lite"/>
    </source>
</evidence>
<dbReference type="OrthoDB" id="10266128at2759"/>
<feature type="compositionally biased region" description="Basic residues" evidence="5">
    <location>
        <begin position="27"/>
        <end position="39"/>
    </location>
</feature>
<dbReference type="PANTHER" id="PTHR11089">
    <property type="entry name" value="GTP-BINDING PROTEIN-RELATED"/>
    <property type="match status" value="1"/>
</dbReference>
<evidence type="ECO:0000259" key="7">
    <source>
        <dbReference type="Pfam" id="PF08701"/>
    </source>
</evidence>
<evidence type="ECO:0000313" key="9">
    <source>
        <dbReference type="Proteomes" id="UP000039865"/>
    </source>
</evidence>
<dbReference type="InterPro" id="IPR027417">
    <property type="entry name" value="P-loop_NTPase"/>
</dbReference>
<gene>
    <name evidence="8" type="primary">Contig6883.g7366</name>
    <name evidence="8" type="ORF">STYLEM_9864</name>
</gene>
<dbReference type="PANTHER" id="PTHR11089:SF30">
    <property type="entry name" value="GUANINE NUCLEOTIDE-BINDING PROTEIN-LIKE 3 HOMOLOG"/>
    <property type="match status" value="1"/>
</dbReference>
<dbReference type="InterPro" id="IPR006073">
    <property type="entry name" value="GTP-bd"/>
</dbReference>
<reference evidence="8 9" key="1">
    <citation type="submission" date="2014-06" db="EMBL/GenBank/DDBJ databases">
        <authorList>
            <person name="Swart Estienne"/>
        </authorList>
    </citation>
    <scope>NUCLEOTIDE SEQUENCE [LARGE SCALE GENOMIC DNA]</scope>
    <source>
        <strain evidence="8 9">130c</strain>
    </source>
</reference>
<dbReference type="SUPFAM" id="SSF52540">
    <property type="entry name" value="P-loop containing nucleoside triphosphate hydrolases"/>
    <property type="match status" value="1"/>
</dbReference>
<comment type="subcellular location">
    <subcellularLocation>
        <location evidence="1">Nucleus</location>
    </subcellularLocation>
</comment>
<evidence type="ECO:0000259" key="6">
    <source>
        <dbReference type="Pfam" id="PF01926"/>
    </source>
</evidence>